<protein>
    <recommendedName>
        <fullName evidence="5">DUF676 domain-containing protein</fullName>
    </recommendedName>
</protein>
<dbReference type="Gene3D" id="3.40.50.1820">
    <property type="entry name" value="alpha/beta hydrolase"/>
    <property type="match status" value="1"/>
</dbReference>
<keyword evidence="4" id="KW-1133">Transmembrane helix</keyword>
<feature type="transmembrane region" description="Helical" evidence="4">
    <location>
        <begin position="296"/>
        <end position="319"/>
    </location>
</feature>
<evidence type="ECO:0000256" key="3">
    <source>
        <dbReference type="SAM" id="MobiDB-lite"/>
    </source>
</evidence>
<keyword evidence="4" id="KW-0812">Transmembrane</keyword>
<keyword evidence="2" id="KW-0443">Lipid metabolism</keyword>
<dbReference type="EMBL" id="JAVRRT010000007">
    <property type="protein sequence ID" value="KAK5170111.1"/>
    <property type="molecule type" value="Genomic_DNA"/>
</dbReference>
<proteinExistence type="inferred from homology"/>
<evidence type="ECO:0000313" key="7">
    <source>
        <dbReference type="Proteomes" id="UP001337655"/>
    </source>
</evidence>
<dbReference type="Pfam" id="PF05057">
    <property type="entry name" value="DUF676"/>
    <property type="match status" value="1"/>
</dbReference>
<dbReference type="GeneID" id="89926040"/>
<sequence length="470" mass="52993">MARMCAPPIDSSIVIHTLRRLPDFQPTMASLPASTAEHLCVLVHGLWGNPNHLNYLRDTLQAQHPEDRLHILAAKSNADGWTYDGVEVGGERIANEIEQKIKELEQAGSKIKRISMIGYSLGGLVSRYAIGLLYKNGLFNDIEPVNFTTFATPHLGVRTPKRGYGAYIWNNLGSRTLSTSGQQMFMMDQFRDSGRPLLAVMSDQKSIFIKGLRMFKNKSLYANTINDRSVPYFTANISRTDPFVDLEKIDLNYLPGQDEPVILDPSHPVSPRKPKIQDLTYSQRLSMLSQGARTNLPFYAVMFLILPIGVPTFLVNSVYQSYKSAQRVKLHEAGQAGISLGRYRIPLLEEAQAVQDRVYERLTDTDDKDFLPTPPPEPQTPATSSTESLDEEQKLARKQSRKEDSDFPILALEEEQFDMIDSLDSLGIKKYPVHIQKHRHTHAAIVVRTKKAGFEEGEAVVKHWAEKFEV</sequence>
<dbReference type="PANTHER" id="PTHR12482:SF65">
    <property type="entry name" value="ESTERASE, PUTATIVE (AFU_ORTHOLOGUE AFUA_3G12320)-RELATED"/>
    <property type="match status" value="1"/>
</dbReference>
<reference evidence="6 7" key="1">
    <citation type="submission" date="2023-08" db="EMBL/GenBank/DDBJ databases">
        <title>Black Yeasts Isolated from many extreme environments.</title>
        <authorList>
            <person name="Coleine C."/>
            <person name="Stajich J.E."/>
            <person name="Selbmann L."/>
        </authorList>
    </citation>
    <scope>NUCLEOTIDE SEQUENCE [LARGE SCALE GENOMIC DNA]</scope>
    <source>
        <strain evidence="6 7">CCFEE 5935</strain>
    </source>
</reference>
<feature type="region of interest" description="Disordered" evidence="3">
    <location>
        <begin position="365"/>
        <end position="402"/>
    </location>
</feature>
<evidence type="ECO:0000256" key="1">
    <source>
        <dbReference type="ARBA" id="ARBA00007920"/>
    </source>
</evidence>
<evidence type="ECO:0000313" key="6">
    <source>
        <dbReference type="EMBL" id="KAK5170111.1"/>
    </source>
</evidence>
<feature type="compositionally biased region" description="Basic and acidic residues" evidence="3">
    <location>
        <begin position="391"/>
        <end position="402"/>
    </location>
</feature>
<dbReference type="Proteomes" id="UP001337655">
    <property type="component" value="Unassembled WGS sequence"/>
</dbReference>
<dbReference type="GO" id="GO:0016042">
    <property type="term" value="P:lipid catabolic process"/>
    <property type="evidence" value="ECO:0007669"/>
    <property type="project" value="UniProtKB-KW"/>
</dbReference>
<dbReference type="InterPro" id="IPR029058">
    <property type="entry name" value="AB_hydrolase_fold"/>
</dbReference>
<dbReference type="AlphaFoldDB" id="A0AAV9PAB0"/>
<dbReference type="GO" id="GO:0005811">
    <property type="term" value="C:lipid droplet"/>
    <property type="evidence" value="ECO:0007669"/>
    <property type="project" value="TreeGrafter"/>
</dbReference>
<comment type="caution">
    <text evidence="6">The sequence shown here is derived from an EMBL/GenBank/DDBJ whole genome shotgun (WGS) entry which is preliminary data.</text>
</comment>
<evidence type="ECO:0000256" key="2">
    <source>
        <dbReference type="ARBA" id="ARBA00022963"/>
    </source>
</evidence>
<dbReference type="RefSeq" id="XP_064659309.1">
    <property type="nucleotide sequence ID" value="XM_064801948.1"/>
</dbReference>
<dbReference type="InterPro" id="IPR007751">
    <property type="entry name" value="DUF676_lipase-like"/>
</dbReference>
<comment type="similarity">
    <text evidence="1">Belongs to the putative lipase ROG1 family.</text>
</comment>
<dbReference type="PANTHER" id="PTHR12482">
    <property type="entry name" value="LIPASE ROG1-RELATED-RELATED"/>
    <property type="match status" value="1"/>
</dbReference>
<dbReference type="SUPFAM" id="SSF53474">
    <property type="entry name" value="alpha/beta-Hydrolases"/>
    <property type="match status" value="1"/>
</dbReference>
<evidence type="ECO:0000256" key="4">
    <source>
        <dbReference type="SAM" id="Phobius"/>
    </source>
</evidence>
<keyword evidence="7" id="KW-1185">Reference proteome</keyword>
<feature type="domain" description="DUF676" evidence="5">
    <location>
        <begin position="35"/>
        <end position="234"/>
    </location>
</feature>
<dbReference type="GO" id="GO:0047372">
    <property type="term" value="F:monoacylglycerol lipase activity"/>
    <property type="evidence" value="ECO:0007669"/>
    <property type="project" value="TreeGrafter"/>
</dbReference>
<organism evidence="6 7">
    <name type="scientific">Saxophila tyrrhenica</name>
    <dbReference type="NCBI Taxonomy" id="1690608"/>
    <lineage>
        <taxon>Eukaryota</taxon>
        <taxon>Fungi</taxon>
        <taxon>Dikarya</taxon>
        <taxon>Ascomycota</taxon>
        <taxon>Pezizomycotina</taxon>
        <taxon>Dothideomycetes</taxon>
        <taxon>Dothideomycetidae</taxon>
        <taxon>Mycosphaerellales</taxon>
        <taxon>Extremaceae</taxon>
        <taxon>Saxophila</taxon>
    </lineage>
</organism>
<keyword evidence="2" id="KW-0442">Lipid degradation</keyword>
<dbReference type="InterPro" id="IPR044294">
    <property type="entry name" value="Lipase-like"/>
</dbReference>
<evidence type="ECO:0000259" key="5">
    <source>
        <dbReference type="Pfam" id="PF05057"/>
    </source>
</evidence>
<dbReference type="GO" id="GO:0004622">
    <property type="term" value="F:phosphatidylcholine lysophospholipase activity"/>
    <property type="evidence" value="ECO:0007669"/>
    <property type="project" value="TreeGrafter"/>
</dbReference>
<name>A0AAV9PAB0_9PEZI</name>
<gene>
    <name evidence="6" type="ORF">LTR77_004695</name>
</gene>
<keyword evidence="4" id="KW-0472">Membrane</keyword>
<accession>A0AAV9PAB0</accession>